<protein>
    <submittedName>
        <fullName evidence="2">Uncharacterized protein</fullName>
    </submittedName>
</protein>
<sequence>MRRSRWEGTQKGFTDSEQKEEGAPGQPEQRSASAQAWNMNSSSSPAEPKKPHH</sequence>
<evidence type="ECO:0000256" key="1">
    <source>
        <dbReference type="SAM" id="MobiDB-lite"/>
    </source>
</evidence>
<comment type="caution">
    <text evidence="2">The sequence shown here is derived from an EMBL/GenBank/DDBJ whole genome shotgun (WGS) entry which is preliminary data.</text>
</comment>
<gene>
    <name evidence="2" type="ORF">CEXT_188751</name>
</gene>
<accession>A0AAV4NNU6</accession>
<organism evidence="2 3">
    <name type="scientific">Caerostris extrusa</name>
    <name type="common">Bark spider</name>
    <name type="synonym">Caerostris bankana</name>
    <dbReference type="NCBI Taxonomy" id="172846"/>
    <lineage>
        <taxon>Eukaryota</taxon>
        <taxon>Metazoa</taxon>
        <taxon>Ecdysozoa</taxon>
        <taxon>Arthropoda</taxon>
        <taxon>Chelicerata</taxon>
        <taxon>Arachnida</taxon>
        <taxon>Araneae</taxon>
        <taxon>Araneomorphae</taxon>
        <taxon>Entelegynae</taxon>
        <taxon>Araneoidea</taxon>
        <taxon>Araneidae</taxon>
        <taxon>Caerostris</taxon>
    </lineage>
</organism>
<feature type="non-terminal residue" evidence="2">
    <location>
        <position position="53"/>
    </location>
</feature>
<dbReference type="AlphaFoldDB" id="A0AAV4NNU6"/>
<feature type="compositionally biased region" description="Polar residues" evidence="1">
    <location>
        <begin position="28"/>
        <end position="45"/>
    </location>
</feature>
<reference evidence="2 3" key="1">
    <citation type="submission" date="2021-06" db="EMBL/GenBank/DDBJ databases">
        <title>Caerostris extrusa draft genome.</title>
        <authorList>
            <person name="Kono N."/>
            <person name="Arakawa K."/>
        </authorList>
    </citation>
    <scope>NUCLEOTIDE SEQUENCE [LARGE SCALE GENOMIC DNA]</scope>
</reference>
<evidence type="ECO:0000313" key="2">
    <source>
        <dbReference type="EMBL" id="GIX86123.1"/>
    </source>
</evidence>
<feature type="region of interest" description="Disordered" evidence="1">
    <location>
        <begin position="1"/>
        <end position="53"/>
    </location>
</feature>
<keyword evidence="3" id="KW-1185">Reference proteome</keyword>
<feature type="compositionally biased region" description="Basic and acidic residues" evidence="1">
    <location>
        <begin position="1"/>
        <end position="22"/>
    </location>
</feature>
<dbReference type="EMBL" id="BPLR01021115">
    <property type="protein sequence ID" value="GIX86123.1"/>
    <property type="molecule type" value="Genomic_DNA"/>
</dbReference>
<name>A0AAV4NNU6_CAEEX</name>
<proteinExistence type="predicted"/>
<dbReference type="Proteomes" id="UP001054945">
    <property type="component" value="Unassembled WGS sequence"/>
</dbReference>
<evidence type="ECO:0000313" key="3">
    <source>
        <dbReference type="Proteomes" id="UP001054945"/>
    </source>
</evidence>